<evidence type="ECO:0000256" key="1">
    <source>
        <dbReference type="SAM" id="Phobius"/>
    </source>
</evidence>
<dbReference type="EMBL" id="BAABDJ010000007">
    <property type="protein sequence ID" value="GAA4002918.1"/>
    <property type="molecule type" value="Genomic_DNA"/>
</dbReference>
<reference evidence="4" key="1">
    <citation type="journal article" date="2019" name="Int. J. Syst. Evol. Microbiol.">
        <title>The Global Catalogue of Microorganisms (GCM) 10K type strain sequencing project: providing services to taxonomists for standard genome sequencing and annotation.</title>
        <authorList>
            <consortium name="The Broad Institute Genomics Platform"/>
            <consortium name="The Broad Institute Genome Sequencing Center for Infectious Disease"/>
            <person name="Wu L."/>
            <person name="Ma J."/>
        </authorList>
    </citation>
    <scope>NUCLEOTIDE SEQUENCE [LARGE SCALE GENOMIC DNA]</scope>
    <source>
        <strain evidence="4">JCM 17224</strain>
    </source>
</reference>
<accession>A0ABP7RVM7</accession>
<dbReference type="InterPro" id="IPR024163">
    <property type="entry name" value="Aerotolerance_reg_N"/>
</dbReference>
<evidence type="ECO:0000313" key="4">
    <source>
        <dbReference type="Proteomes" id="UP001500567"/>
    </source>
</evidence>
<dbReference type="Pfam" id="PF07584">
    <property type="entry name" value="BatA"/>
    <property type="match status" value="1"/>
</dbReference>
<gene>
    <name evidence="3" type="ORF">GCM10022408_13000</name>
</gene>
<comment type="caution">
    <text evidence="3">The sequence shown here is derived from an EMBL/GenBank/DDBJ whole genome shotgun (WGS) entry which is preliminary data.</text>
</comment>
<dbReference type="RefSeq" id="WP_345071799.1">
    <property type="nucleotide sequence ID" value="NZ_BAABDJ010000007.1"/>
</dbReference>
<dbReference type="NCBIfam" id="TIGR02226">
    <property type="entry name" value="two_anch"/>
    <property type="match status" value="1"/>
</dbReference>
<keyword evidence="4" id="KW-1185">Reference proteome</keyword>
<evidence type="ECO:0000313" key="3">
    <source>
        <dbReference type="EMBL" id="GAA4002918.1"/>
    </source>
</evidence>
<evidence type="ECO:0000259" key="2">
    <source>
        <dbReference type="Pfam" id="PF07584"/>
    </source>
</evidence>
<protein>
    <recommendedName>
        <fullName evidence="2">Aerotolerance regulator N-terminal domain-containing protein</fullName>
    </recommendedName>
</protein>
<proteinExistence type="predicted"/>
<name>A0ABP7RVM7_9BACT</name>
<dbReference type="PANTHER" id="PTHR37464">
    <property type="entry name" value="BLL2463 PROTEIN"/>
    <property type="match status" value="1"/>
</dbReference>
<keyword evidence="1" id="KW-1133">Transmembrane helix</keyword>
<dbReference type="Proteomes" id="UP001500567">
    <property type="component" value="Unassembled WGS sequence"/>
</dbReference>
<keyword evidence="1" id="KW-0472">Membrane</keyword>
<dbReference type="PANTHER" id="PTHR37464:SF1">
    <property type="entry name" value="BLL2463 PROTEIN"/>
    <property type="match status" value="1"/>
</dbReference>
<feature type="domain" description="Aerotolerance regulator N-terminal" evidence="2">
    <location>
        <begin position="1"/>
        <end position="77"/>
    </location>
</feature>
<dbReference type="InterPro" id="IPR011933">
    <property type="entry name" value="Double_TM_dom"/>
</dbReference>
<organism evidence="3 4">
    <name type="scientific">Hymenobacter fastidiosus</name>
    <dbReference type="NCBI Taxonomy" id="486264"/>
    <lineage>
        <taxon>Bacteria</taxon>
        <taxon>Pseudomonadati</taxon>
        <taxon>Bacteroidota</taxon>
        <taxon>Cytophagia</taxon>
        <taxon>Cytophagales</taxon>
        <taxon>Hymenobacteraceae</taxon>
        <taxon>Hymenobacter</taxon>
    </lineage>
</organism>
<feature type="transmembrane region" description="Helical" evidence="1">
    <location>
        <begin position="58"/>
        <end position="79"/>
    </location>
</feature>
<sequence length="520" mass="56547">MLTFLASSGWLALLGVAVPVAIHLWNRRPGRTVAVGSIRWLAAAANRRLRNLKLEQRALLLLRLMVVVLLALAVAGPVWRRPARPQAGQILISPDLLASGTLAVVRPGIDSLRRRGFVLRQLKIGLPRISDTVWQQAGQHLDLADSTPLTADRTASFWLRVSQAADSFPRQPIRVYSSAALRHFQGIRPALPARVHWQTVPLVPTETTWLRAASFSTPDSLRLMAGSSTEEAAYTRSVTVPRPAQSATIAAAGAGLPPLRYTATAAGATLAMSDSGSITVTVQPPLRAWVYYDAAHAPDARYLRAVLRAAAVGLPTRLELTVTGAVPPLTAPLDWLYWLADSPPPAAWQTRVAQGLHLWQDGQRPGTALTTHFTVSPLSQPLRLTRLDTVRIAGAGTRWSTATGQPVLSEQLMGRGVRYHFHSRLNPAWSSLAESPALPQLWLTLLRPALTAMPSPYDQRLLDPTQIRVPQQVRATGSRLSAPRASDTDLRVWLVLAAGLVWGIERVLAARFASLRVASL</sequence>
<keyword evidence="1" id="KW-0812">Transmembrane</keyword>